<comment type="caution">
    <text evidence="1">The sequence shown here is derived from an EMBL/GenBank/DDBJ whole genome shotgun (WGS) entry which is preliminary data.</text>
</comment>
<evidence type="ECO:0000313" key="2">
    <source>
        <dbReference type="Proteomes" id="UP000037035"/>
    </source>
</evidence>
<keyword evidence="2" id="KW-1185">Reference proteome</keyword>
<evidence type="ECO:0000313" key="1">
    <source>
        <dbReference type="EMBL" id="KNZ50571.1"/>
    </source>
</evidence>
<sequence>LLVKCGSDAIITLKICFKLSPRSNWYHSQPLKVLHTHTNSRRLKILALDVGMKFKQICCFLCCGKPGYFNALFMLTHLSNIFSHGMILRQLPKLGKWIGIFVEKWMKYNGEIIK</sequence>
<name>A0A0L6UPV8_9BASI</name>
<dbReference type="EMBL" id="LAVV01009441">
    <property type="protein sequence ID" value="KNZ50571.1"/>
    <property type="molecule type" value="Genomic_DNA"/>
</dbReference>
<accession>A0A0L6UPV8</accession>
<proteinExistence type="predicted"/>
<reference evidence="1 2" key="1">
    <citation type="submission" date="2015-08" db="EMBL/GenBank/DDBJ databases">
        <title>Next Generation Sequencing and Analysis of the Genome of Puccinia sorghi L Schw, the Causal Agent of Maize Common Rust.</title>
        <authorList>
            <person name="Rochi L."/>
            <person name="Burguener G."/>
            <person name="Darino M."/>
            <person name="Turjanski A."/>
            <person name="Kreff E."/>
            <person name="Dieguez M.J."/>
            <person name="Sacco F."/>
        </authorList>
    </citation>
    <scope>NUCLEOTIDE SEQUENCE [LARGE SCALE GENOMIC DNA]</scope>
    <source>
        <strain evidence="1 2">RO10H11247</strain>
    </source>
</reference>
<gene>
    <name evidence="1" type="ORF">VP01_4345g2</name>
</gene>
<organism evidence="1 2">
    <name type="scientific">Puccinia sorghi</name>
    <dbReference type="NCBI Taxonomy" id="27349"/>
    <lineage>
        <taxon>Eukaryota</taxon>
        <taxon>Fungi</taxon>
        <taxon>Dikarya</taxon>
        <taxon>Basidiomycota</taxon>
        <taxon>Pucciniomycotina</taxon>
        <taxon>Pucciniomycetes</taxon>
        <taxon>Pucciniales</taxon>
        <taxon>Pucciniaceae</taxon>
        <taxon>Puccinia</taxon>
    </lineage>
</organism>
<dbReference type="VEuPathDB" id="FungiDB:VP01_4345g2"/>
<dbReference type="Proteomes" id="UP000037035">
    <property type="component" value="Unassembled WGS sequence"/>
</dbReference>
<dbReference type="AlphaFoldDB" id="A0A0L6UPV8"/>
<protein>
    <submittedName>
        <fullName evidence="1">Uncharacterized protein</fullName>
    </submittedName>
</protein>
<feature type="non-terminal residue" evidence="1">
    <location>
        <position position="1"/>
    </location>
</feature>